<dbReference type="PANTHER" id="PTHR13146">
    <property type="match status" value="1"/>
</dbReference>
<dbReference type="GO" id="GO:0016020">
    <property type="term" value="C:membrane"/>
    <property type="evidence" value="ECO:0007669"/>
    <property type="project" value="TreeGrafter"/>
</dbReference>
<dbReference type="OrthoDB" id="29773at2759"/>
<keyword evidence="1" id="KW-0472">Membrane</keyword>
<protein>
    <submittedName>
        <fullName evidence="2">6593_t:CDS:1</fullName>
    </submittedName>
</protein>
<dbReference type="AlphaFoldDB" id="A0A9W4WHL1"/>
<dbReference type="EMBL" id="CAMKVN010000032">
    <property type="protein sequence ID" value="CAI2162323.1"/>
    <property type="molecule type" value="Genomic_DNA"/>
</dbReference>
<name>A0A9W4WHL1_9GLOM</name>
<sequence length="142" mass="16504">MSDQTFNMFIGETLCFVMVYAILVWEYHNLKRNNPLFPDGIIEEDDDEFHGASEELTRWRVYWLWVPTLCDICGTTVDVSMHIIEAIIGFFLVLFAQTFTASQLVIEEKIMSKYRVETLRAVGLEEIFRLLTVVVRSIILSS</sequence>
<keyword evidence="3" id="KW-1185">Reference proteome</keyword>
<dbReference type="Proteomes" id="UP001153678">
    <property type="component" value="Unassembled WGS sequence"/>
</dbReference>
<dbReference type="PANTHER" id="PTHR13146:SF0">
    <property type="entry name" value="SOLUTE CARRIER FAMILY 35 MEMBER F6"/>
    <property type="match status" value="1"/>
</dbReference>
<evidence type="ECO:0000313" key="3">
    <source>
        <dbReference type="Proteomes" id="UP001153678"/>
    </source>
</evidence>
<keyword evidence="1" id="KW-1133">Transmembrane helix</keyword>
<organism evidence="2 3">
    <name type="scientific">Funneliformis geosporum</name>
    <dbReference type="NCBI Taxonomy" id="1117311"/>
    <lineage>
        <taxon>Eukaryota</taxon>
        <taxon>Fungi</taxon>
        <taxon>Fungi incertae sedis</taxon>
        <taxon>Mucoromycota</taxon>
        <taxon>Glomeromycotina</taxon>
        <taxon>Glomeromycetes</taxon>
        <taxon>Glomerales</taxon>
        <taxon>Glomeraceae</taxon>
        <taxon>Funneliformis</taxon>
    </lineage>
</organism>
<accession>A0A9W4WHL1</accession>
<keyword evidence="1" id="KW-0812">Transmembrane</keyword>
<feature type="transmembrane region" description="Helical" evidence="1">
    <location>
        <begin position="6"/>
        <end position="25"/>
    </location>
</feature>
<evidence type="ECO:0000256" key="1">
    <source>
        <dbReference type="SAM" id="Phobius"/>
    </source>
</evidence>
<comment type="caution">
    <text evidence="2">The sequence shown here is derived from an EMBL/GenBank/DDBJ whole genome shotgun (WGS) entry which is preliminary data.</text>
</comment>
<gene>
    <name evidence="2" type="ORF">FWILDA_LOCUS499</name>
</gene>
<feature type="transmembrane region" description="Helical" evidence="1">
    <location>
        <begin position="83"/>
        <end position="106"/>
    </location>
</feature>
<proteinExistence type="predicted"/>
<reference evidence="2" key="1">
    <citation type="submission" date="2022-08" db="EMBL/GenBank/DDBJ databases">
        <authorList>
            <person name="Kallberg Y."/>
            <person name="Tangrot J."/>
            <person name="Rosling A."/>
        </authorList>
    </citation>
    <scope>NUCLEOTIDE SEQUENCE</scope>
    <source>
        <strain evidence="2">Wild A</strain>
    </source>
</reference>
<evidence type="ECO:0000313" key="2">
    <source>
        <dbReference type="EMBL" id="CAI2162323.1"/>
    </source>
</evidence>